<dbReference type="GeneID" id="19272786"/>
<dbReference type="AlphaFoldDB" id="W3X2L2"/>
<dbReference type="RefSeq" id="XP_007834545.1">
    <property type="nucleotide sequence ID" value="XM_007836354.1"/>
</dbReference>
<dbReference type="eggNOG" id="ENOG502SJRE">
    <property type="taxonomic scope" value="Eukaryota"/>
</dbReference>
<proteinExistence type="predicted"/>
<organism evidence="2 3">
    <name type="scientific">Pestalotiopsis fici (strain W106-1 / CGMCC3.15140)</name>
    <dbReference type="NCBI Taxonomy" id="1229662"/>
    <lineage>
        <taxon>Eukaryota</taxon>
        <taxon>Fungi</taxon>
        <taxon>Dikarya</taxon>
        <taxon>Ascomycota</taxon>
        <taxon>Pezizomycotina</taxon>
        <taxon>Sordariomycetes</taxon>
        <taxon>Xylariomycetidae</taxon>
        <taxon>Amphisphaeriales</taxon>
        <taxon>Sporocadaceae</taxon>
        <taxon>Pestalotiopsis</taxon>
    </lineage>
</organism>
<keyword evidence="3" id="KW-1185">Reference proteome</keyword>
<gene>
    <name evidence="2" type="ORF">PFICI_07773</name>
</gene>
<dbReference type="Pfam" id="PF06985">
    <property type="entry name" value="HET"/>
    <property type="match status" value="1"/>
</dbReference>
<dbReference type="STRING" id="1229662.W3X2L2"/>
<accession>W3X2L2</accession>
<feature type="domain" description="Heterokaryon incompatibility" evidence="1">
    <location>
        <begin position="22"/>
        <end position="126"/>
    </location>
</feature>
<reference evidence="3" key="1">
    <citation type="journal article" date="2015" name="BMC Genomics">
        <title>Genomic and transcriptomic analysis of the endophytic fungus Pestalotiopsis fici reveals its lifestyle and high potential for synthesis of natural products.</title>
        <authorList>
            <person name="Wang X."/>
            <person name="Zhang X."/>
            <person name="Liu L."/>
            <person name="Xiang M."/>
            <person name="Wang W."/>
            <person name="Sun X."/>
            <person name="Che Y."/>
            <person name="Guo L."/>
            <person name="Liu G."/>
            <person name="Guo L."/>
            <person name="Wang C."/>
            <person name="Yin W.B."/>
            <person name="Stadler M."/>
            <person name="Zhang X."/>
            <person name="Liu X."/>
        </authorList>
    </citation>
    <scope>NUCLEOTIDE SEQUENCE [LARGE SCALE GENOMIC DNA]</scope>
    <source>
        <strain evidence="3">W106-1 / CGMCC3.15140</strain>
    </source>
</reference>
<dbReference type="InParanoid" id="W3X2L2"/>
<dbReference type="PANTHER" id="PTHR10622">
    <property type="entry name" value="HET DOMAIN-CONTAINING PROTEIN"/>
    <property type="match status" value="1"/>
</dbReference>
<dbReference type="PANTHER" id="PTHR10622:SF10">
    <property type="entry name" value="HET DOMAIN-CONTAINING PROTEIN"/>
    <property type="match status" value="1"/>
</dbReference>
<dbReference type="HOGENOM" id="CLU_000288_138_0_1"/>
<name>W3X2L2_PESFW</name>
<protein>
    <recommendedName>
        <fullName evidence="1">Heterokaryon incompatibility domain-containing protein</fullName>
    </recommendedName>
</protein>
<dbReference type="OrthoDB" id="674604at2759"/>
<evidence type="ECO:0000313" key="2">
    <source>
        <dbReference type="EMBL" id="ETS80244.1"/>
    </source>
</evidence>
<dbReference type="OMA" id="IEFTCQQ"/>
<evidence type="ECO:0000313" key="3">
    <source>
        <dbReference type="Proteomes" id="UP000030651"/>
    </source>
</evidence>
<evidence type="ECO:0000259" key="1">
    <source>
        <dbReference type="Pfam" id="PF06985"/>
    </source>
</evidence>
<dbReference type="Proteomes" id="UP000030651">
    <property type="component" value="Unassembled WGS sequence"/>
</dbReference>
<dbReference type="EMBL" id="KI912113">
    <property type="protein sequence ID" value="ETS80244.1"/>
    <property type="molecule type" value="Genomic_DNA"/>
</dbReference>
<dbReference type="KEGG" id="pfy:PFICI_07773"/>
<sequence>MRLLNTKTLLLEQIQSIGTTRYAILSHTWGDDEVLFEDIPKRKSLFGCNWKKKGGAYKVIKTAERARQDGLDYVWIDTCCIDKRSSAELSEAINSMFKWYALATVCYAYLSDYVAGRSTDDVDPWERQRPPREDKFASSRWFRRGWTLQELIAPKQLIFYDRHWETVGLRAEMATYISGLTSIDSNILVSMQNRGPRMLHLVLERYSISQKMSWAANRETAREEDIAYCLLGIFDVNMPLLYGEGPKAFKRLQEEILKKFNDPSILVFDRSLNWGSSTLLAPSPRPFSTEAPLYTNPEEVHAVQLTEAGLKIDMFMCPLTDVKGNVSENDHFLGILDCFFDKKCLARTAIVLVDIDGVYYLYPDLGAYILAPGDESHAFISPVLGTRTSGWATR</sequence>
<dbReference type="InterPro" id="IPR010730">
    <property type="entry name" value="HET"/>
</dbReference>